<reference evidence="3 4" key="1">
    <citation type="submission" date="2018-03" db="EMBL/GenBank/DDBJ databases">
        <title>A gene transfer event suggests a long-term partnership between eustigmatophyte algae and a novel lineage of endosymbiotic bacteria.</title>
        <authorList>
            <person name="Yurchenko T."/>
            <person name="Sevcikova T."/>
            <person name="Pribyl P."/>
            <person name="El Karkouri K."/>
            <person name="Klimes V."/>
            <person name="Amaral R."/>
            <person name="Zbrankova V."/>
            <person name="Kim E."/>
            <person name="Raoult D."/>
            <person name="Santos L.M.A."/>
            <person name="Elias M."/>
        </authorList>
    </citation>
    <scope>NUCLEOTIDE SEQUENCE [LARGE SCALE GENOMIC DNA]</scope>
    <source>
        <strain evidence="3">CCALA 838</strain>
    </source>
</reference>
<feature type="compositionally biased region" description="Basic and acidic residues" evidence="1">
    <location>
        <begin position="88"/>
        <end position="101"/>
    </location>
</feature>
<feature type="compositionally biased region" description="Polar residues" evidence="1">
    <location>
        <begin position="298"/>
        <end position="333"/>
    </location>
</feature>
<dbReference type="AlphaFoldDB" id="A0A2P1P7S5"/>
<dbReference type="InterPro" id="IPR005546">
    <property type="entry name" value="Autotransporte_beta"/>
</dbReference>
<feature type="domain" description="Autotransporter" evidence="2">
    <location>
        <begin position="395"/>
        <end position="672"/>
    </location>
</feature>
<feature type="region of interest" description="Disordered" evidence="1">
    <location>
        <begin position="34"/>
        <end position="72"/>
    </location>
</feature>
<feature type="compositionally biased region" description="Basic residues" evidence="1">
    <location>
        <begin position="284"/>
        <end position="293"/>
    </location>
</feature>
<evidence type="ECO:0000256" key="1">
    <source>
        <dbReference type="SAM" id="MobiDB-lite"/>
    </source>
</evidence>
<feature type="compositionally biased region" description="Basic and acidic residues" evidence="1">
    <location>
        <begin position="221"/>
        <end position="237"/>
    </location>
</feature>
<feature type="compositionally biased region" description="Polar residues" evidence="1">
    <location>
        <begin position="103"/>
        <end position="135"/>
    </location>
</feature>
<accession>A0A2P1P7S5</accession>
<dbReference type="InterPro" id="IPR036709">
    <property type="entry name" value="Autotransporte_beta_dom_sf"/>
</dbReference>
<evidence type="ECO:0000259" key="2">
    <source>
        <dbReference type="PROSITE" id="PS51208"/>
    </source>
</evidence>
<dbReference type="EMBL" id="CP027845">
    <property type="protein sequence ID" value="AVP87295.1"/>
    <property type="molecule type" value="Genomic_DNA"/>
</dbReference>
<evidence type="ECO:0000313" key="4">
    <source>
        <dbReference type="Proteomes" id="UP000241762"/>
    </source>
</evidence>
<dbReference type="Gene3D" id="2.40.128.130">
    <property type="entry name" value="Autotransporter beta-domain"/>
    <property type="match status" value="1"/>
</dbReference>
<feature type="compositionally biased region" description="Polar residues" evidence="1">
    <location>
        <begin position="191"/>
        <end position="203"/>
    </location>
</feature>
<organism evidence="3 4">
    <name type="scientific">Candidatus Phycorickettsia trachydisci</name>
    <dbReference type="NCBI Taxonomy" id="2115978"/>
    <lineage>
        <taxon>Bacteria</taxon>
        <taxon>Pseudomonadati</taxon>
        <taxon>Pseudomonadota</taxon>
        <taxon>Alphaproteobacteria</taxon>
        <taxon>Rickettsiales</taxon>
        <taxon>Rickettsiaceae</taxon>
        <taxon>Candidatus Phycorickettsia</taxon>
    </lineage>
</organism>
<evidence type="ECO:0000313" key="3">
    <source>
        <dbReference type="EMBL" id="AVP87295.1"/>
    </source>
</evidence>
<dbReference type="Proteomes" id="UP000241762">
    <property type="component" value="Chromosome"/>
</dbReference>
<feature type="region of interest" description="Disordered" evidence="1">
    <location>
        <begin position="87"/>
        <end position="167"/>
    </location>
</feature>
<name>A0A2P1P7S5_9RICK</name>
<proteinExistence type="predicted"/>
<dbReference type="SUPFAM" id="SSF103515">
    <property type="entry name" value="Autotransporter"/>
    <property type="match status" value="1"/>
</dbReference>
<feature type="region of interest" description="Disordered" evidence="1">
    <location>
        <begin position="184"/>
        <end position="237"/>
    </location>
</feature>
<feature type="compositionally biased region" description="Low complexity" evidence="1">
    <location>
        <begin position="256"/>
        <end position="266"/>
    </location>
</feature>
<dbReference type="SMART" id="SM00869">
    <property type="entry name" value="Autotransporter"/>
    <property type="match status" value="1"/>
</dbReference>
<feature type="compositionally biased region" description="Polar residues" evidence="1">
    <location>
        <begin position="34"/>
        <end position="43"/>
    </location>
</feature>
<feature type="region of interest" description="Disordered" evidence="1">
    <location>
        <begin position="254"/>
        <end position="333"/>
    </location>
</feature>
<dbReference type="RefSeq" id="WP_106874163.1">
    <property type="nucleotide sequence ID" value="NZ_CP027845.1"/>
</dbReference>
<keyword evidence="4" id="KW-1185">Reference proteome</keyword>
<dbReference type="KEGG" id="ptc:phytr_3420"/>
<gene>
    <name evidence="3" type="ORF">phytr_3420</name>
</gene>
<dbReference type="PROSITE" id="PS51208">
    <property type="entry name" value="AUTOTRANSPORTER"/>
    <property type="match status" value="1"/>
</dbReference>
<sequence>MNKDFLKFFDLPFKKFLTRTSILVVVVSFHSSFATDAPSSAPSGLNAPRSEGDSPGRVRTLGRGFGNLPPKKLETRAGELMGEIASHASDHQRKTPERHSPNPDLNTNILSPASQNSAGSADESNTRPKSSSFLPFSNFGKKEDSASLNSSSQGGEDGSEAPNVHVPKNSSILSFAKFAKKEDTVPPRLSIDSSNSTFSSAGQFETPRRGSSEKKMKKLHKELTPEQRAAEELAGKEADERAKKFIENYNLKKAQEASSSAQATSANDNVDQNHESYASPKRLSSPRHGKKHHKEMDNTTPSADTTENIANPTANNTPSVSVTNPIDVTSPMDVTNLATDLPENLTDVETSNFYPTPKSRHTGGTTLVRRISSVIGNHLFVRSVSKAAAAGDAGSEPVKFGFWGSANLDTTKTTDSSVGSDNKTNTFSKTLGFDADIGDVLLGGAVSLSKNRLGYTSGDSDGDKIKTNSRVFTLYSTVDLNWGMFNKTLVSYGSTRLHSYSDNPGYGLAQSKYKQKMTAVQTELGYNYKTNLFNYLVSGGVRYIHTDTPEHSEDGAGPMNKITKKDTGDDFEFIGSVGVNKLIKLDKYEVIPHLTYSARKKFAGQAPGVEYIRADSPNSYSLLGQNDKKFYSQLDLGTQVKYKSSTIQLGMHYGFARKYSNIGGAIMLRLEI</sequence>
<protein>
    <recommendedName>
        <fullName evidence="2">Autotransporter domain-containing protein</fullName>
    </recommendedName>
</protein>